<proteinExistence type="predicted"/>
<dbReference type="Proteomes" id="UP000297762">
    <property type="component" value="Unassembled WGS sequence"/>
</dbReference>
<dbReference type="AlphaFoldDB" id="A0A4R9K0R1"/>
<organism evidence="1 2">
    <name type="scientific">Leptospira sarikeiensis</name>
    <dbReference type="NCBI Taxonomy" id="2484943"/>
    <lineage>
        <taxon>Bacteria</taxon>
        <taxon>Pseudomonadati</taxon>
        <taxon>Spirochaetota</taxon>
        <taxon>Spirochaetia</taxon>
        <taxon>Leptospirales</taxon>
        <taxon>Leptospiraceae</taxon>
        <taxon>Leptospira</taxon>
    </lineage>
</organism>
<gene>
    <name evidence="1" type="ORF">EHQ64_16745</name>
</gene>
<evidence type="ECO:0000313" key="2">
    <source>
        <dbReference type="Proteomes" id="UP000297762"/>
    </source>
</evidence>
<accession>A0A4R9K0R1</accession>
<dbReference type="OrthoDB" id="662975at2"/>
<dbReference type="EMBL" id="RQGF01000035">
    <property type="protein sequence ID" value="TGL58701.1"/>
    <property type="molecule type" value="Genomic_DNA"/>
</dbReference>
<evidence type="ECO:0000313" key="1">
    <source>
        <dbReference type="EMBL" id="TGL58701.1"/>
    </source>
</evidence>
<dbReference type="RefSeq" id="WP_135650951.1">
    <property type="nucleotide sequence ID" value="NZ_RQGF01000035.1"/>
</dbReference>
<sequence>MIRNTRLLLLLLIPVFSIQAWKGDSFEKILKDFNFQFSFSNDFRSIKTKDNPNLYYDYAIKHKSKKLEIRYFIGLPAPKVEGFDFEKNEFYKKQALTTAANVCQCMDRIRSKELSADTVLSFNADWGANFYIEATSEFGRGFKYSIVTAVHKKDLPDLYTIFLFDDFELVMPDIQAAALNLKYNP</sequence>
<keyword evidence="2" id="KW-1185">Reference proteome</keyword>
<comment type="caution">
    <text evidence="1">The sequence shown here is derived from an EMBL/GenBank/DDBJ whole genome shotgun (WGS) entry which is preliminary data.</text>
</comment>
<protein>
    <submittedName>
        <fullName evidence="1">Uncharacterized protein</fullName>
    </submittedName>
</protein>
<reference evidence="1" key="1">
    <citation type="journal article" date="2019" name="PLoS Negl. Trop. Dis.">
        <title>Revisiting the worldwide diversity of Leptospira species in the environment.</title>
        <authorList>
            <person name="Vincent A.T."/>
            <person name="Schiettekatte O."/>
            <person name="Bourhy P."/>
            <person name="Veyrier F.J."/>
            <person name="Picardeau M."/>
        </authorList>
    </citation>
    <scope>NUCLEOTIDE SEQUENCE [LARGE SCALE GENOMIC DNA]</scope>
    <source>
        <strain evidence="1">201702455</strain>
    </source>
</reference>
<name>A0A4R9K0R1_9LEPT</name>